<dbReference type="RefSeq" id="XP_001429864.1">
    <property type="nucleotide sequence ID" value="XM_001429827.1"/>
</dbReference>
<protein>
    <recommendedName>
        <fullName evidence="5">Transmembrane protein</fullName>
    </recommendedName>
</protein>
<feature type="signal peptide" evidence="2">
    <location>
        <begin position="1"/>
        <end position="15"/>
    </location>
</feature>
<dbReference type="OMA" id="NNEQGIT"/>
<keyword evidence="1" id="KW-1133">Transmembrane helix</keyword>
<feature type="chain" id="PRO_5012045117" description="Transmembrane protein" evidence="2">
    <location>
        <begin position="16"/>
        <end position="1368"/>
    </location>
</feature>
<dbReference type="KEGG" id="ptm:GSPATT00005712001"/>
<keyword evidence="4" id="KW-1185">Reference proteome</keyword>
<name>A0BV99_PARTE</name>
<keyword evidence="2" id="KW-0732">Signal</keyword>
<dbReference type="GeneID" id="5015648"/>
<dbReference type="HOGENOM" id="CLU_271321_0_0_1"/>
<accession>A0BV99</accession>
<evidence type="ECO:0000313" key="4">
    <source>
        <dbReference type="Proteomes" id="UP000000600"/>
    </source>
</evidence>
<evidence type="ECO:0008006" key="5">
    <source>
        <dbReference type="Google" id="ProtNLM"/>
    </source>
</evidence>
<dbReference type="Proteomes" id="UP000000600">
    <property type="component" value="Unassembled WGS sequence"/>
</dbReference>
<keyword evidence="1" id="KW-0472">Membrane</keyword>
<dbReference type="EMBL" id="CT868019">
    <property type="protein sequence ID" value="CAK62466.1"/>
    <property type="molecule type" value="Genomic_DNA"/>
</dbReference>
<evidence type="ECO:0000313" key="3">
    <source>
        <dbReference type="EMBL" id="CAK62466.1"/>
    </source>
</evidence>
<evidence type="ECO:0000256" key="1">
    <source>
        <dbReference type="SAM" id="Phobius"/>
    </source>
</evidence>
<keyword evidence="1" id="KW-0812">Transmembrane</keyword>
<gene>
    <name evidence="3" type="ORF">GSPATT00005712001</name>
</gene>
<dbReference type="InParanoid" id="A0BV99"/>
<reference evidence="3 4" key="1">
    <citation type="journal article" date="2006" name="Nature">
        <title>Global trends of whole-genome duplications revealed by the ciliate Paramecium tetraurelia.</title>
        <authorList>
            <consortium name="Genoscope"/>
            <person name="Aury J.-M."/>
            <person name="Jaillon O."/>
            <person name="Duret L."/>
            <person name="Noel B."/>
            <person name="Jubin C."/>
            <person name="Porcel B.M."/>
            <person name="Segurens B."/>
            <person name="Daubin V."/>
            <person name="Anthouard V."/>
            <person name="Aiach N."/>
            <person name="Arnaiz O."/>
            <person name="Billaut A."/>
            <person name="Beisson J."/>
            <person name="Blanc I."/>
            <person name="Bouhouche K."/>
            <person name="Camara F."/>
            <person name="Duharcourt S."/>
            <person name="Guigo R."/>
            <person name="Gogendeau D."/>
            <person name="Katinka M."/>
            <person name="Keller A.-M."/>
            <person name="Kissmehl R."/>
            <person name="Klotz C."/>
            <person name="Koll F."/>
            <person name="Le Moue A."/>
            <person name="Lepere C."/>
            <person name="Malinsky S."/>
            <person name="Nowacki M."/>
            <person name="Nowak J.K."/>
            <person name="Plattner H."/>
            <person name="Poulain J."/>
            <person name="Ruiz F."/>
            <person name="Serrano V."/>
            <person name="Zagulski M."/>
            <person name="Dessen P."/>
            <person name="Betermier M."/>
            <person name="Weissenbach J."/>
            <person name="Scarpelli C."/>
            <person name="Schachter V."/>
            <person name="Sperling L."/>
            <person name="Meyer E."/>
            <person name="Cohen J."/>
            <person name="Wincker P."/>
        </authorList>
    </citation>
    <scope>NUCLEOTIDE SEQUENCE [LARGE SCALE GENOMIC DNA]</scope>
    <source>
        <strain evidence="3 4">Stock d4-2</strain>
    </source>
</reference>
<organism evidence="3 4">
    <name type="scientific">Paramecium tetraurelia</name>
    <dbReference type="NCBI Taxonomy" id="5888"/>
    <lineage>
        <taxon>Eukaryota</taxon>
        <taxon>Sar</taxon>
        <taxon>Alveolata</taxon>
        <taxon>Ciliophora</taxon>
        <taxon>Intramacronucleata</taxon>
        <taxon>Oligohymenophorea</taxon>
        <taxon>Peniculida</taxon>
        <taxon>Parameciidae</taxon>
        <taxon>Paramecium</taxon>
    </lineage>
</organism>
<feature type="transmembrane region" description="Helical" evidence="1">
    <location>
        <begin position="1337"/>
        <end position="1357"/>
    </location>
</feature>
<evidence type="ECO:0000256" key="2">
    <source>
        <dbReference type="SAM" id="SignalP"/>
    </source>
</evidence>
<dbReference type="OrthoDB" id="298791at2759"/>
<sequence length="1368" mass="159019">MIYITLLSCILQSIAKDCSLFPSDYTKIVGKENEIIVQDIWEYFSQVKYDDILILTDQNNKLTLLPPIDLKTNSESVPNVDKVLSYSVLTTQSQWMNKFQLLAIRNQDEQIISWTEKIVAGTQQRYPTFDKTILLGKTDQVICQSSTILDITHLLIDCYQVNEQEPQNYFYMISENDAQQQLKIENAYPYEKNQQRYIVSTQNYIYRVTLKTNNNPAIIELFTYDLEKKDIKLQKTINQELIQQNVNITEYSFDMVDAKISPSDQIAILDKTGNVFLLKYYSSNDTIELNQQGYLLGESISFDYQFNNNEFAIVQKQSIIQNHRSYDSLEDISNSKLHFSNNFIFLTSPTQIIAFDKYLYVNQIALGDFSNVLTDQNQNDFLVFTNKNIKHYISNPHYRIQYHNNEQGITGNAKLILNGCQVTIDYQTVPAKSVDLVLVSKGNIQDSPFFSQKIFQNNYNIRPRQLVSGPKQHISFQQNTKNDQKSGGNMTYIGVQGDTFDKYTNKNLSLTDLIFLQTVSMAQSFDQPFAIITQNKQKELAIYSCLTFTAEICQLSYQAKLDFEITKENTLIQYYYYQFTFITLLNEKTLFFYKYQSNSYFNRTITLKDEDQIKSIDSIYLSYWYLLLFSKAAKTISVYNFQYVDFLYVINSEKLSNLGFADWDPQRLFSNDFDQQLFVVNGQAQNQLLILNLTKTDFSFGHQGYQFLQSIWHPLIAELKGKFTFQIYNRQDPTNIYLEKTPSFYDYQIESFDSFFWVAYNNLLHVKAKSEFKSVILSYIVDLTDHNSLYCVQDWDPANQFVTATQNTILQFSKDNVWVYYIQRYPYVSYSVSFDDSNFISDQEYTIVYSNEQLLLVNRNFRLVNIYIDLKISQDKLNITTNLTSNQEHNYIQDMGNDWFSGEVTQFELYLPQFKDQKAEIINPIEVVKPYYLNNSMNAIDFSTNYIFVLKNDSYVLISKKTNEVVVTEKITADYLCEDVIASFDSQVLIQCVKDKLQYIGGIQCENTKCKIGSSWLQINGDIISGYIDTENIFIIQRQEILAYSKDILDLSKAQNYGKVSVTDLDNYQYGLTIQKIKKNHYHVYCTDHNYAFITLEYSIKQNQIQRTNKITFNLYDFINENFYQLSGTIYSCIKTINVVTTDTSYKADFILFATVGPHYGVHVEFACTADQCNLQSKKIVFVLQGYGSFELLEYIFAKVRIVNNFIQISYTDSGRVKLVQTIYQLPKVQATHTAVIFFAALRPAYYYSRNYIQEELYSYENQLYYITNSEHIDQLALYKINSSPQLLLDGKFDKSSGYIRVKNDFSFDQIPITIQGPGGNDDDDHDNTTTSGHTGVWVALGIFGGCLILGTGYYCYKKKKTKVDTLI</sequence>
<proteinExistence type="predicted"/>